<dbReference type="InterPro" id="IPR058664">
    <property type="entry name" value="ARB_00930-like_C"/>
</dbReference>
<dbReference type="Pfam" id="PF00144">
    <property type="entry name" value="Beta-lactamase"/>
    <property type="match status" value="1"/>
</dbReference>
<reference evidence="5 6" key="1">
    <citation type="submission" date="2015-08" db="EMBL/GenBank/DDBJ databases">
        <title>Emmonsia species relationships and genome sequence.</title>
        <authorList>
            <person name="Cuomo C.A."/>
            <person name="Schwartz I.S."/>
            <person name="Kenyon C."/>
            <person name="De Hoog G.S."/>
            <person name="Govender N.P."/>
            <person name="Botha A."/>
            <person name="Moreno L."/>
            <person name="De Vries M."/>
            <person name="Munoz J.F."/>
            <person name="Stielow J.B."/>
        </authorList>
    </citation>
    <scope>NUCLEOTIDE SEQUENCE [LARGE SCALE GENOMIC DNA]</scope>
    <source>
        <strain evidence="5 6">EI222</strain>
    </source>
</reference>
<dbReference type="OrthoDB" id="10250282at2759"/>
<organism evidence="5 6">
    <name type="scientific">Blastomyces percursus</name>
    <dbReference type="NCBI Taxonomy" id="1658174"/>
    <lineage>
        <taxon>Eukaryota</taxon>
        <taxon>Fungi</taxon>
        <taxon>Dikarya</taxon>
        <taxon>Ascomycota</taxon>
        <taxon>Pezizomycotina</taxon>
        <taxon>Eurotiomycetes</taxon>
        <taxon>Eurotiomycetidae</taxon>
        <taxon>Onygenales</taxon>
        <taxon>Ajellomycetaceae</taxon>
        <taxon>Blastomyces</taxon>
    </lineage>
</organism>
<dbReference type="PANTHER" id="PTHR22935:SF97">
    <property type="entry name" value="BETA-LACTAMASE-RELATED DOMAIN-CONTAINING PROTEIN"/>
    <property type="match status" value="1"/>
</dbReference>
<proteinExistence type="predicted"/>
<evidence type="ECO:0000313" key="5">
    <source>
        <dbReference type="EMBL" id="OJD26306.1"/>
    </source>
</evidence>
<dbReference type="InterPro" id="IPR012338">
    <property type="entry name" value="Beta-lactam/transpept-like"/>
</dbReference>
<dbReference type="InterPro" id="IPR001466">
    <property type="entry name" value="Beta-lactam-related"/>
</dbReference>
<evidence type="ECO:0000256" key="1">
    <source>
        <dbReference type="SAM" id="Coils"/>
    </source>
</evidence>
<dbReference type="InterPro" id="IPR051478">
    <property type="entry name" value="Beta-lactamase-like_AB/R"/>
</dbReference>
<dbReference type="EMBL" id="LGTZ01000242">
    <property type="protein sequence ID" value="OJD26306.1"/>
    <property type="molecule type" value="Genomic_DNA"/>
</dbReference>
<feature type="domain" description="Beta-lactamase-related" evidence="3">
    <location>
        <begin position="96"/>
        <end position="430"/>
    </location>
</feature>
<evidence type="ECO:0000256" key="2">
    <source>
        <dbReference type="SAM" id="SignalP"/>
    </source>
</evidence>
<dbReference type="AlphaFoldDB" id="A0A1J9QDX4"/>
<dbReference type="Proteomes" id="UP000242791">
    <property type="component" value="Unassembled WGS sequence"/>
</dbReference>
<evidence type="ECO:0000313" key="6">
    <source>
        <dbReference type="Proteomes" id="UP000242791"/>
    </source>
</evidence>
<keyword evidence="6" id="KW-1185">Reference proteome</keyword>
<feature type="chain" id="PRO_5012204992" evidence="2">
    <location>
        <begin position="22"/>
        <end position="610"/>
    </location>
</feature>
<keyword evidence="1" id="KW-0175">Coiled coil</keyword>
<dbReference type="Gene3D" id="3.40.710.10">
    <property type="entry name" value="DD-peptidase/beta-lactamase superfamily"/>
    <property type="match status" value="1"/>
</dbReference>
<comment type="caution">
    <text evidence="5">The sequence shown here is derived from an EMBL/GenBank/DDBJ whole genome shotgun (WGS) entry which is preliminary data.</text>
</comment>
<dbReference type="SUPFAM" id="SSF56601">
    <property type="entry name" value="beta-lactamase/transpeptidase-like"/>
    <property type="match status" value="1"/>
</dbReference>
<name>A0A1J9QDX4_9EURO</name>
<feature type="signal peptide" evidence="2">
    <location>
        <begin position="1"/>
        <end position="21"/>
    </location>
</feature>
<dbReference type="Pfam" id="PF26335">
    <property type="entry name" value="ARB_00930_C"/>
    <property type="match status" value="1"/>
</dbReference>
<evidence type="ECO:0000259" key="4">
    <source>
        <dbReference type="Pfam" id="PF26335"/>
    </source>
</evidence>
<gene>
    <name evidence="5" type="ORF">ACJ73_02308</name>
</gene>
<protein>
    <submittedName>
        <fullName evidence="5">Uncharacterized protein</fullName>
    </submittedName>
</protein>
<feature type="coiled-coil region" evidence="1">
    <location>
        <begin position="40"/>
        <end position="67"/>
    </location>
</feature>
<dbReference type="PANTHER" id="PTHR22935">
    <property type="entry name" value="PENICILLIN-BINDING PROTEIN"/>
    <property type="match status" value="1"/>
</dbReference>
<dbReference type="VEuPathDB" id="FungiDB:ACJ73_02308"/>
<feature type="domain" description="Beta-lactamase-like ARB-00930-like C-terminal" evidence="4">
    <location>
        <begin position="441"/>
        <end position="607"/>
    </location>
</feature>
<keyword evidence="2" id="KW-0732">Signal</keyword>
<sequence length="610" mass="66883">MFFPFIPCILALMLLCKGLFAADCSLISPSFPPPRSLSRSSTWKKALDDFESNLKELLRQSADLDASTTSFSINVFSSHEEKLLYEYHHDAPGLKGSIAEGQKLNGDTMYRIASISKAMTVYTLLIEAGFKYFNEPIAKFIPEIQLAIWKAGRSPDDTIVPQWRDITELRGASFPFFTFLVPNSFANPPIDYSNDIAGKVNQTVAAQLGLPALSNSDIPRCGERGLRFDPCTRSEMFAEFMEHHPVFAPFSTAIYSNVAFDIMGYILERITGVPFEKSVKRSIVDRLKLKRFGIETPPEAWGVIPFDPLTSHWNASLGSGNPAGGFYSSATDLARVGQSILQSRLIPETDTRRWLKPNSHTSSLMSSVGSPWEIYRSSNTRVIDFYTKFGDLGSYGSVIALSPDHDVGFTVLAAGANPGSQRTLLADLIGSLLSSTLDKEARLQAIEDFSGTYSSSPPGNEDDKATVLKISNKKDDTGPGLAIESFYLNGAPFEDTIGAFFGAPPGAFPKVGLRLQPTGLTTRYASRSHESVRSRTSFRVVATIPEPGADNDLTKDKIFSGVCEPWTSIDALRYGRRSIDELVFELDGAGKAVTLDMGITRQTLVRKGTD</sequence>
<dbReference type="STRING" id="1658174.A0A1J9QDX4"/>
<accession>A0A1J9QDX4</accession>
<evidence type="ECO:0000259" key="3">
    <source>
        <dbReference type="Pfam" id="PF00144"/>
    </source>
</evidence>